<evidence type="ECO:0000313" key="3">
    <source>
        <dbReference type="Proteomes" id="UP000012019"/>
    </source>
</evidence>
<keyword evidence="1" id="KW-0732">Signal</keyword>
<reference evidence="2 3" key="1">
    <citation type="journal article" date="2013" name="Genome Announc.">
        <title>Draft Genome Sequence of Methylophaga lonarensis MPLT, a Haloalkaliphilic (Non-Methane-Utilizing) Methylotroph.</title>
        <authorList>
            <person name="Shetty S.A."/>
            <person name="Marathe N.P."/>
            <person name="Munot H."/>
            <person name="Antony C.P."/>
            <person name="Dhotre D.P."/>
            <person name="Murrell J.C."/>
            <person name="Shouche Y.S."/>
        </authorList>
    </citation>
    <scope>NUCLEOTIDE SEQUENCE [LARGE SCALE GENOMIC DNA]</scope>
    <source>
        <strain evidence="2 3">MPL</strain>
    </source>
</reference>
<feature type="signal peptide" evidence="1">
    <location>
        <begin position="1"/>
        <end position="23"/>
    </location>
</feature>
<proteinExistence type="predicted"/>
<sequence length="690" mass="76521">MRSSLFRRWCLAILLLIVSPAHAIEKLQLLAGDWQYANISAKDSQLKLQLTANGLAVELSIATLQLAQPFGEVNNIQLHCQQARLQSGQISCAKGQVSFAHAHLGDQTVTFSLQARYEEEHYQIQVSGLSLADGTLDIQAELDGEVWQANIQSHSVTLESLESLALSMLTEDLIELAQGWQLQGELNGKLMMAGDASNISRIETDLALHQWSVSDPQSRYVTEAANARVQLKARQQAGEWRWSNIMTLHGGQAYFEPVFLDFEQSGMHWKSDGHWSPDNDRITLNIPEFDHSGTLQGSVSLHYQQQQVTSLQIRLVKAQLNNVYNTWLQPFLLGTAADSLTLDGSLSADIDYQYGQSPELSLSFSDVDIDDQQQRFSLAGLTGEFAWTGSVEPQHTALSWQQIYFYALPLGASAIDGVSTSSGFRLTQPFVLPVMDGALQIHDFSLALDQEQAVSWQFDGLLTPVSMEAVSEALGWPTLYGRLSGVIPQVRYQHQQVQVDGALMLRLFDGITVIRDLRLQDPFGALPQLSANVDITGLDLQLLTQAFDFGMISGRLDGRIHELRLAGWQAVQFDAQFATPQGDRSRRRISQQAVDNLSQIGGGASGVLSRSFLRFFEDFSYQQLGLSCRLRNSVCEMSGVADAEHGYYIVQGGGILPPWINVVGYTRRVDWPDLLERLQAVRHSSGPVIE</sequence>
<comment type="caution">
    <text evidence="2">The sequence shown here is derived from an EMBL/GenBank/DDBJ whole genome shotgun (WGS) entry which is preliminary data.</text>
</comment>
<feature type="chain" id="PRO_5004082652" description="Dicarboxylate transport domain-containing protein" evidence="1">
    <location>
        <begin position="24"/>
        <end position="690"/>
    </location>
</feature>
<dbReference type="eggNOG" id="COG2911">
    <property type="taxonomic scope" value="Bacteria"/>
</dbReference>
<dbReference type="OrthoDB" id="6191549at2"/>
<accession>M7NZ31</accession>
<dbReference type="STRING" id="1286106.MPL1_09907"/>
<dbReference type="EMBL" id="APHR01000054">
    <property type="protein sequence ID" value="EMR12492.1"/>
    <property type="molecule type" value="Genomic_DNA"/>
</dbReference>
<protein>
    <recommendedName>
        <fullName evidence="4">Dicarboxylate transport domain-containing protein</fullName>
    </recommendedName>
</protein>
<evidence type="ECO:0008006" key="4">
    <source>
        <dbReference type="Google" id="ProtNLM"/>
    </source>
</evidence>
<keyword evidence="3" id="KW-1185">Reference proteome</keyword>
<dbReference type="PATRIC" id="fig|1286106.3.peg.1982"/>
<evidence type="ECO:0000256" key="1">
    <source>
        <dbReference type="SAM" id="SignalP"/>
    </source>
</evidence>
<evidence type="ECO:0000313" key="2">
    <source>
        <dbReference type="EMBL" id="EMR12492.1"/>
    </source>
</evidence>
<name>M7NZ31_9GAMM</name>
<dbReference type="RefSeq" id="WP_009726951.1">
    <property type="nucleotide sequence ID" value="NZ_APHR01000054.1"/>
</dbReference>
<organism evidence="2 3">
    <name type="scientific">Methylophaga lonarensis MPL</name>
    <dbReference type="NCBI Taxonomy" id="1286106"/>
    <lineage>
        <taxon>Bacteria</taxon>
        <taxon>Pseudomonadati</taxon>
        <taxon>Pseudomonadota</taxon>
        <taxon>Gammaproteobacteria</taxon>
        <taxon>Thiotrichales</taxon>
        <taxon>Piscirickettsiaceae</taxon>
        <taxon>Methylophaga</taxon>
    </lineage>
</organism>
<dbReference type="AlphaFoldDB" id="M7NZ31"/>
<gene>
    <name evidence="2" type="ORF">MPL1_09907</name>
</gene>
<dbReference type="Proteomes" id="UP000012019">
    <property type="component" value="Unassembled WGS sequence"/>
</dbReference>